<organism evidence="7 8">
    <name type="scientific">Punica granatum</name>
    <name type="common">Pomegranate</name>
    <dbReference type="NCBI Taxonomy" id="22663"/>
    <lineage>
        <taxon>Eukaryota</taxon>
        <taxon>Viridiplantae</taxon>
        <taxon>Streptophyta</taxon>
        <taxon>Embryophyta</taxon>
        <taxon>Tracheophyta</taxon>
        <taxon>Spermatophyta</taxon>
        <taxon>Magnoliopsida</taxon>
        <taxon>eudicotyledons</taxon>
        <taxon>Gunneridae</taxon>
        <taxon>Pentapetalae</taxon>
        <taxon>rosids</taxon>
        <taxon>malvids</taxon>
        <taxon>Myrtales</taxon>
        <taxon>Lythraceae</taxon>
        <taxon>Punica</taxon>
    </lineage>
</organism>
<keyword evidence="5" id="KW-0472">Membrane</keyword>
<accession>A0A2I0I7B7</accession>
<dbReference type="Proteomes" id="UP000233551">
    <property type="component" value="Unassembled WGS sequence"/>
</dbReference>
<sequence length="128" mass="14461">MPLFYYGIAAVASVVIVVSIYNLIVMTRCIFRTSMISVQINSRAMVNHKPACSASSSFQYKLEEVRNTDVGAETKCTVCLSTFEDEDPMRQLPRCNHLFHAACIEKWLGSSFQLPNLPHAGRPTVFWR</sequence>
<dbReference type="Pfam" id="PF13639">
    <property type="entry name" value="zf-RING_2"/>
    <property type="match status" value="1"/>
</dbReference>
<dbReference type="PROSITE" id="PS50089">
    <property type="entry name" value="ZF_RING_2"/>
    <property type="match status" value="1"/>
</dbReference>
<dbReference type="PANTHER" id="PTHR45798:SF88">
    <property type="entry name" value="RING-H2 FINGER PROTEIN ATL61-RELATED"/>
    <property type="match status" value="1"/>
</dbReference>
<evidence type="ECO:0000313" key="8">
    <source>
        <dbReference type="Proteomes" id="UP000233551"/>
    </source>
</evidence>
<protein>
    <recommendedName>
        <fullName evidence="6">RING-type domain-containing protein</fullName>
    </recommendedName>
</protein>
<dbReference type="SUPFAM" id="SSF57850">
    <property type="entry name" value="RING/U-box"/>
    <property type="match status" value="1"/>
</dbReference>
<reference evidence="7 8" key="1">
    <citation type="submission" date="2017-11" db="EMBL/GenBank/DDBJ databases">
        <title>De-novo sequencing of pomegranate (Punica granatum L.) genome.</title>
        <authorList>
            <person name="Akparov Z."/>
            <person name="Amiraslanov A."/>
            <person name="Hajiyeva S."/>
            <person name="Abbasov M."/>
            <person name="Kaur K."/>
            <person name="Hamwieh A."/>
            <person name="Solovyev V."/>
            <person name="Salamov A."/>
            <person name="Braich B."/>
            <person name="Kosarev P."/>
            <person name="Mahmoud A."/>
            <person name="Hajiyev E."/>
            <person name="Babayeva S."/>
            <person name="Izzatullayeva V."/>
            <person name="Mammadov A."/>
            <person name="Mammadov A."/>
            <person name="Sharifova S."/>
            <person name="Ojaghi J."/>
            <person name="Eynullazada K."/>
            <person name="Bayramov B."/>
            <person name="Abdulazimova A."/>
            <person name="Shahmuradov I."/>
        </authorList>
    </citation>
    <scope>NUCLEOTIDE SEQUENCE [LARGE SCALE GENOMIC DNA]</scope>
    <source>
        <strain evidence="8">cv. AG2017</strain>
        <tissue evidence="7">Leaf</tissue>
    </source>
</reference>
<comment type="caution">
    <text evidence="7">The sequence shown here is derived from an EMBL/GenBank/DDBJ whole genome shotgun (WGS) entry which is preliminary data.</text>
</comment>
<keyword evidence="8" id="KW-1185">Reference proteome</keyword>
<dbReference type="UniPathway" id="UPA00143"/>
<evidence type="ECO:0000256" key="2">
    <source>
        <dbReference type="ARBA" id="ARBA00022771"/>
    </source>
</evidence>
<dbReference type="InterPro" id="IPR001841">
    <property type="entry name" value="Znf_RING"/>
</dbReference>
<dbReference type="STRING" id="22663.A0A2I0I7B7"/>
<gene>
    <name evidence="7" type="ORF">CRG98_039734</name>
</gene>
<dbReference type="EMBL" id="PGOL01003729">
    <property type="protein sequence ID" value="PKI39894.1"/>
    <property type="molecule type" value="Genomic_DNA"/>
</dbReference>
<dbReference type="InterPro" id="IPR052788">
    <property type="entry name" value="RING-type_E3_ligase_ATL"/>
</dbReference>
<keyword evidence="2 4" id="KW-0863">Zinc-finger</keyword>
<feature type="transmembrane region" description="Helical" evidence="5">
    <location>
        <begin position="6"/>
        <end position="25"/>
    </location>
</feature>
<evidence type="ECO:0000256" key="5">
    <source>
        <dbReference type="SAM" id="Phobius"/>
    </source>
</evidence>
<dbReference type="PANTHER" id="PTHR45798">
    <property type="entry name" value="RING-H2 FINGER PROTEIN ATL61-RELATED-RELATED"/>
    <property type="match status" value="1"/>
</dbReference>
<keyword evidence="5" id="KW-0812">Transmembrane</keyword>
<evidence type="ECO:0000256" key="1">
    <source>
        <dbReference type="ARBA" id="ARBA00022723"/>
    </source>
</evidence>
<keyword evidence="3" id="KW-0862">Zinc</keyword>
<evidence type="ECO:0000256" key="3">
    <source>
        <dbReference type="ARBA" id="ARBA00022833"/>
    </source>
</evidence>
<evidence type="ECO:0000313" key="7">
    <source>
        <dbReference type="EMBL" id="PKI39894.1"/>
    </source>
</evidence>
<dbReference type="Gene3D" id="3.30.40.10">
    <property type="entry name" value="Zinc/RING finger domain, C3HC4 (zinc finger)"/>
    <property type="match status" value="1"/>
</dbReference>
<evidence type="ECO:0000256" key="4">
    <source>
        <dbReference type="PROSITE-ProRule" id="PRU00175"/>
    </source>
</evidence>
<dbReference type="AlphaFoldDB" id="A0A2I0I7B7"/>
<evidence type="ECO:0000259" key="6">
    <source>
        <dbReference type="PROSITE" id="PS50089"/>
    </source>
</evidence>
<dbReference type="GO" id="GO:0008270">
    <property type="term" value="F:zinc ion binding"/>
    <property type="evidence" value="ECO:0007669"/>
    <property type="project" value="UniProtKB-KW"/>
</dbReference>
<name>A0A2I0I7B7_PUNGR</name>
<keyword evidence="5" id="KW-1133">Transmembrane helix</keyword>
<keyword evidence="1" id="KW-0479">Metal-binding</keyword>
<dbReference type="InterPro" id="IPR013083">
    <property type="entry name" value="Znf_RING/FYVE/PHD"/>
</dbReference>
<dbReference type="GO" id="GO:0016567">
    <property type="term" value="P:protein ubiquitination"/>
    <property type="evidence" value="ECO:0007669"/>
    <property type="project" value="UniProtKB-UniPathway"/>
</dbReference>
<proteinExistence type="predicted"/>
<feature type="domain" description="RING-type" evidence="6">
    <location>
        <begin position="76"/>
        <end position="115"/>
    </location>
</feature>